<gene>
    <name evidence="11" type="ORF">P3W24_06825</name>
</gene>
<keyword evidence="6 7" id="KW-0472">Membrane</keyword>
<evidence type="ECO:0000313" key="11">
    <source>
        <dbReference type="EMBL" id="MDF4024670.1"/>
    </source>
</evidence>
<dbReference type="PROSITE" id="PS50893">
    <property type="entry name" value="ABC_TRANSPORTER_2"/>
    <property type="match status" value="1"/>
</dbReference>
<dbReference type="Gene3D" id="3.40.50.300">
    <property type="entry name" value="P-loop containing nucleotide triphosphate hydrolases"/>
    <property type="match status" value="1"/>
</dbReference>
<dbReference type="PROSITE" id="PS50990">
    <property type="entry name" value="PEPTIDASE_C39"/>
    <property type="match status" value="1"/>
</dbReference>
<dbReference type="CDD" id="cd02419">
    <property type="entry name" value="Peptidase_C39C"/>
    <property type="match status" value="1"/>
</dbReference>
<dbReference type="InterPro" id="IPR033838">
    <property type="entry name" value="CvaB_peptidase"/>
</dbReference>
<feature type="domain" description="ABC transporter" evidence="8">
    <location>
        <begin position="471"/>
        <end position="698"/>
    </location>
</feature>
<feature type="domain" description="Peptidase C39" evidence="10">
    <location>
        <begin position="6"/>
        <end position="125"/>
    </location>
</feature>
<dbReference type="InterPro" id="IPR003439">
    <property type="entry name" value="ABC_transporter-like_ATP-bd"/>
</dbReference>
<dbReference type="Pfam" id="PF00005">
    <property type="entry name" value="ABC_tran"/>
    <property type="match status" value="1"/>
</dbReference>
<evidence type="ECO:0000256" key="6">
    <source>
        <dbReference type="ARBA" id="ARBA00023136"/>
    </source>
</evidence>
<keyword evidence="4" id="KW-0067">ATP-binding</keyword>
<keyword evidence="3" id="KW-0547">Nucleotide-binding</keyword>
<evidence type="ECO:0000256" key="4">
    <source>
        <dbReference type="ARBA" id="ARBA00022840"/>
    </source>
</evidence>
<evidence type="ECO:0000256" key="1">
    <source>
        <dbReference type="ARBA" id="ARBA00004651"/>
    </source>
</evidence>
<comment type="caution">
    <text evidence="11">The sequence shown here is derived from an EMBL/GenBank/DDBJ whole genome shotgun (WGS) entry which is preliminary data.</text>
</comment>
<dbReference type="InterPro" id="IPR011527">
    <property type="entry name" value="ABC1_TM_dom"/>
</dbReference>
<dbReference type="InterPro" id="IPR003593">
    <property type="entry name" value="AAA+_ATPase"/>
</dbReference>
<protein>
    <submittedName>
        <fullName evidence="11">Peptidase domain-containing ABC transporter</fullName>
    </submittedName>
</protein>
<dbReference type="SUPFAM" id="SSF52540">
    <property type="entry name" value="P-loop containing nucleoside triphosphate hydrolases"/>
    <property type="match status" value="1"/>
</dbReference>
<sequence>MPVILQAEAGECALACLAMIAAYHGNRTTLSALRRRFSTSLKGISLAHMVSIAQQMQLTPRPLRLELEEVKSLQLPCVLHWEMDHFVVLKKVSRTGIVINDPAIGERVLAFDQVRGRFTGIALELARGPDFRRRAEEPAIPLRTLAGKIDGLKHGLVRVFALALTLEIFSLIAPQFVQLVVDQVLADRDADLLATLGIGFSFLLVLQVGVSALRGWVVTWLGSHFNMNWTGNVFQHLVKLPQNYFLKRHMGDVVSRFSAIDTIQQTLTTQFVGVVLDGLMSALTLGLLCVYSVPLTAITVAFLAVYAGLRTLYFRVFREANLSQITVKARQQTSFLETVRGIQAIRLNNKESMQTARYLNATVDTLNTSIQVQRLTLMFNAANGLASGAQRIAVMWFGAWLALRNVMSAGMLMAFVAYADQFTSRAGNLVDYLIQLRLLRLQGERLADIVLSPTERHSEGIYAGPSPVAGIELKAVSFRYADGDPWVLKDASMTLNPGESLALVGPSGAGKSTLARMVLGLLDPTEGTMEVGGLDLRNLGKTRFRAMVGSVMQDDTLFAGSIADNVTFFDDDAQPEWIEAAARAAELHDEIVAMPMGYHSLIGDMGSALSGGQQQRLLLARALYRRPKILVLDEATSHLDVERERLISQRLKDMKITRLIIAHRPETIATADRVMFVGGGKVVEVQRGPGMGMKVRER</sequence>
<dbReference type="InterPro" id="IPR005074">
    <property type="entry name" value="Peptidase_C39"/>
</dbReference>
<feature type="transmembrane region" description="Helical" evidence="7">
    <location>
        <begin position="193"/>
        <end position="217"/>
    </location>
</feature>
<feature type="transmembrane region" description="Helical" evidence="7">
    <location>
        <begin position="159"/>
        <end position="181"/>
    </location>
</feature>
<dbReference type="InterPro" id="IPR039421">
    <property type="entry name" value="Type_1_exporter"/>
</dbReference>
<dbReference type="Proteomes" id="UP001528850">
    <property type="component" value="Unassembled WGS sequence"/>
</dbReference>
<keyword evidence="5 7" id="KW-1133">Transmembrane helix</keyword>
<evidence type="ECO:0000256" key="3">
    <source>
        <dbReference type="ARBA" id="ARBA00022741"/>
    </source>
</evidence>
<name>A0ABT6B9D3_9GAMM</name>
<dbReference type="InterPro" id="IPR027417">
    <property type="entry name" value="P-loop_NTPase"/>
</dbReference>
<keyword evidence="2 7" id="KW-0812">Transmembrane</keyword>
<dbReference type="CDD" id="cd18567">
    <property type="entry name" value="ABC_6TM_CvaB_RaxB_like"/>
    <property type="match status" value="1"/>
</dbReference>
<dbReference type="Pfam" id="PF03412">
    <property type="entry name" value="Peptidase_C39"/>
    <property type="match status" value="1"/>
</dbReference>
<keyword evidence="12" id="KW-1185">Reference proteome</keyword>
<dbReference type="PANTHER" id="PTHR24221:SF606">
    <property type="entry name" value="COLICIN V SECRETION-PROCESSING ATP-BINDING PROTEIN"/>
    <property type="match status" value="1"/>
</dbReference>
<dbReference type="PROSITE" id="PS00211">
    <property type="entry name" value="ABC_TRANSPORTER_1"/>
    <property type="match status" value="1"/>
</dbReference>
<dbReference type="SMART" id="SM00382">
    <property type="entry name" value="AAA"/>
    <property type="match status" value="1"/>
</dbReference>
<comment type="subcellular location">
    <subcellularLocation>
        <location evidence="1">Cell membrane</location>
        <topology evidence="1">Multi-pass membrane protein</topology>
    </subcellularLocation>
</comment>
<evidence type="ECO:0000256" key="7">
    <source>
        <dbReference type="SAM" id="Phobius"/>
    </source>
</evidence>
<proteinExistence type="predicted"/>
<dbReference type="Pfam" id="PF00664">
    <property type="entry name" value="ABC_membrane"/>
    <property type="match status" value="1"/>
</dbReference>
<organism evidence="11 12">
    <name type="scientific">Luteibacter sahnii</name>
    <dbReference type="NCBI Taxonomy" id="3021977"/>
    <lineage>
        <taxon>Bacteria</taxon>
        <taxon>Pseudomonadati</taxon>
        <taxon>Pseudomonadota</taxon>
        <taxon>Gammaproteobacteria</taxon>
        <taxon>Lysobacterales</taxon>
        <taxon>Rhodanobacteraceae</taxon>
        <taxon>Luteibacter</taxon>
    </lineage>
</organism>
<dbReference type="InterPro" id="IPR036640">
    <property type="entry name" value="ABC1_TM_sf"/>
</dbReference>
<dbReference type="Gene3D" id="1.20.1560.10">
    <property type="entry name" value="ABC transporter type 1, transmembrane domain"/>
    <property type="match status" value="1"/>
</dbReference>
<dbReference type="PROSITE" id="PS50929">
    <property type="entry name" value="ABC_TM1F"/>
    <property type="match status" value="1"/>
</dbReference>
<dbReference type="PANTHER" id="PTHR24221">
    <property type="entry name" value="ATP-BINDING CASSETTE SUB-FAMILY B"/>
    <property type="match status" value="1"/>
</dbReference>
<evidence type="ECO:0000259" key="8">
    <source>
        <dbReference type="PROSITE" id="PS50893"/>
    </source>
</evidence>
<dbReference type="EMBL" id="JARJJS010000001">
    <property type="protein sequence ID" value="MDF4024670.1"/>
    <property type="molecule type" value="Genomic_DNA"/>
</dbReference>
<dbReference type="SUPFAM" id="SSF90123">
    <property type="entry name" value="ABC transporter transmembrane region"/>
    <property type="match status" value="1"/>
</dbReference>
<evidence type="ECO:0000256" key="5">
    <source>
        <dbReference type="ARBA" id="ARBA00022989"/>
    </source>
</evidence>
<feature type="transmembrane region" description="Helical" evidence="7">
    <location>
        <begin position="285"/>
        <end position="309"/>
    </location>
</feature>
<feature type="domain" description="ABC transmembrane type-1" evidence="9">
    <location>
        <begin position="159"/>
        <end position="438"/>
    </location>
</feature>
<evidence type="ECO:0000259" key="10">
    <source>
        <dbReference type="PROSITE" id="PS50990"/>
    </source>
</evidence>
<reference evidence="11 12" key="1">
    <citation type="journal article" date="2024" name="Curr. Microbiol.">
        <title>Luteibacter sahnii sp. nov., A Novel Yellow-Colored Xanthomonadin Pigment Producing Probiotic Bacterium from Healthy Rice Seed Microbiome.</title>
        <authorList>
            <person name="Jaiswal G."/>
            <person name="Rana R."/>
            <person name="Nayak P.K."/>
            <person name="Chouhan R."/>
            <person name="Gandhi S.G."/>
            <person name="Patel H.K."/>
            <person name="Patil P.B."/>
        </authorList>
    </citation>
    <scope>NUCLEOTIDE SEQUENCE [LARGE SCALE GENOMIC DNA]</scope>
    <source>
        <strain evidence="11 12">PPL201</strain>
    </source>
</reference>
<evidence type="ECO:0000259" key="9">
    <source>
        <dbReference type="PROSITE" id="PS50929"/>
    </source>
</evidence>
<accession>A0ABT6B9D3</accession>
<dbReference type="Gene3D" id="3.90.70.10">
    <property type="entry name" value="Cysteine proteinases"/>
    <property type="match status" value="1"/>
</dbReference>
<dbReference type="InterPro" id="IPR017871">
    <property type="entry name" value="ABC_transporter-like_CS"/>
</dbReference>
<evidence type="ECO:0000256" key="2">
    <source>
        <dbReference type="ARBA" id="ARBA00022692"/>
    </source>
</evidence>
<evidence type="ECO:0000313" key="12">
    <source>
        <dbReference type="Proteomes" id="UP001528850"/>
    </source>
</evidence>